<dbReference type="Proteomes" id="UP000245942">
    <property type="component" value="Unassembled WGS sequence"/>
</dbReference>
<gene>
    <name evidence="2" type="ORF">BCV69DRAFT_131408</name>
</gene>
<reference evidence="2 3" key="1">
    <citation type="journal article" date="2018" name="Mol. Biol. Evol.">
        <title>Broad Genomic Sampling Reveals a Smut Pathogenic Ancestry of the Fungal Clade Ustilaginomycotina.</title>
        <authorList>
            <person name="Kijpornyongpan T."/>
            <person name="Mondo S.J."/>
            <person name="Barry K."/>
            <person name="Sandor L."/>
            <person name="Lee J."/>
            <person name="Lipzen A."/>
            <person name="Pangilinan J."/>
            <person name="LaButti K."/>
            <person name="Hainaut M."/>
            <person name="Henrissat B."/>
            <person name="Grigoriev I.V."/>
            <person name="Spatafora J.W."/>
            <person name="Aime M.C."/>
        </authorList>
    </citation>
    <scope>NUCLEOTIDE SEQUENCE [LARGE SCALE GENOMIC DNA]</scope>
    <source>
        <strain evidence="2 3">MCA 4718</strain>
    </source>
</reference>
<proteinExistence type="predicted"/>
<sequence length="154" mass="16389">MVQPGQTIIITALDTVASKHNKDRVGIGGCKRILSILTTLAEELADPPADTVGQEPQRARLIHSILAPPADTTGPGDCTACQQGIQTAADLGPGWISPPASALDTPPKTVEPAVHFAVRAVYHITQRVTLPAKSAPRTRRHEKKENSELHARTS</sequence>
<protein>
    <submittedName>
        <fullName evidence="2">Uncharacterized protein</fullName>
    </submittedName>
</protein>
<feature type="region of interest" description="Disordered" evidence="1">
    <location>
        <begin position="130"/>
        <end position="154"/>
    </location>
</feature>
<feature type="compositionally biased region" description="Basic and acidic residues" evidence="1">
    <location>
        <begin position="143"/>
        <end position="154"/>
    </location>
</feature>
<organism evidence="2 3">
    <name type="scientific">Pseudomicrostroma glucosiphilum</name>
    <dbReference type="NCBI Taxonomy" id="1684307"/>
    <lineage>
        <taxon>Eukaryota</taxon>
        <taxon>Fungi</taxon>
        <taxon>Dikarya</taxon>
        <taxon>Basidiomycota</taxon>
        <taxon>Ustilaginomycotina</taxon>
        <taxon>Exobasidiomycetes</taxon>
        <taxon>Microstromatales</taxon>
        <taxon>Microstromatales incertae sedis</taxon>
        <taxon>Pseudomicrostroma</taxon>
    </lineage>
</organism>
<keyword evidence="3" id="KW-1185">Reference proteome</keyword>
<dbReference type="GeneID" id="37010963"/>
<evidence type="ECO:0000256" key="1">
    <source>
        <dbReference type="SAM" id="MobiDB-lite"/>
    </source>
</evidence>
<name>A0A316TVT6_9BASI</name>
<dbReference type="EMBL" id="KZ819344">
    <property type="protein sequence ID" value="PWN17656.1"/>
    <property type="molecule type" value="Genomic_DNA"/>
</dbReference>
<dbReference type="RefSeq" id="XP_025344816.1">
    <property type="nucleotide sequence ID" value="XM_025489229.1"/>
</dbReference>
<evidence type="ECO:0000313" key="3">
    <source>
        <dbReference type="Proteomes" id="UP000245942"/>
    </source>
</evidence>
<dbReference type="AlphaFoldDB" id="A0A316TVT6"/>
<evidence type="ECO:0000313" key="2">
    <source>
        <dbReference type="EMBL" id="PWN17656.1"/>
    </source>
</evidence>
<accession>A0A316TVT6</accession>